<protein>
    <submittedName>
        <fullName evidence="2">Uncharacterized protein</fullName>
    </submittedName>
</protein>
<organism evidence="2 3">
    <name type="scientific">Ooceraea biroi</name>
    <name type="common">Clonal raider ant</name>
    <name type="synonym">Cerapachys biroi</name>
    <dbReference type="NCBI Taxonomy" id="2015173"/>
    <lineage>
        <taxon>Eukaryota</taxon>
        <taxon>Metazoa</taxon>
        <taxon>Ecdysozoa</taxon>
        <taxon>Arthropoda</taxon>
        <taxon>Hexapoda</taxon>
        <taxon>Insecta</taxon>
        <taxon>Pterygota</taxon>
        <taxon>Neoptera</taxon>
        <taxon>Endopterygota</taxon>
        <taxon>Hymenoptera</taxon>
        <taxon>Apocrita</taxon>
        <taxon>Aculeata</taxon>
        <taxon>Formicoidea</taxon>
        <taxon>Formicidae</taxon>
        <taxon>Dorylinae</taxon>
        <taxon>Ooceraea</taxon>
    </lineage>
</organism>
<feature type="region of interest" description="Disordered" evidence="1">
    <location>
        <begin position="329"/>
        <end position="358"/>
    </location>
</feature>
<keyword evidence="3" id="KW-1185">Reference proteome</keyword>
<proteinExistence type="predicted"/>
<evidence type="ECO:0000313" key="3">
    <source>
        <dbReference type="Proteomes" id="UP000053097"/>
    </source>
</evidence>
<dbReference type="STRING" id="2015173.A0A026WYF4"/>
<evidence type="ECO:0000256" key="1">
    <source>
        <dbReference type="SAM" id="MobiDB-lite"/>
    </source>
</evidence>
<feature type="region of interest" description="Disordered" evidence="1">
    <location>
        <begin position="413"/>
        <end position="451"/>
    </location>
</feature>
<dbReference type="AlphaFoldDB" id="A0A026WYF4"/>
<feature type="region of interest" description="Disordered" evidence="1">
    <location>
        <begin position="236"/>
        <end position="313"/>
    </location>
</feature>
<accession>A0A026WYF4</accession>
<name>A0A026WYF4_OOCBI</name>
<feature type="compositionally biased region" description="Basic and acidic residues" evidence="1">
    <location>
        <begin position="288"/>
        <end position="301"/>
    </location>
</feature>
<dbReference type="OrthoDB" id="7605575at2759"/>
<feature type="compositionally biased region" description="Polar residues" evidence="1">
    <location>
        <begin position="237"/>
        <end position="248"/>
    </location>
</feature>
<feature type="compositionally biased region" description="Basic and acidic residues" evidence="1">
    <location>
        <begin position="262"/>
        <end position="277"/>
    </location>
</feature>
<feature type="compositionally biased region" description="Low complexity" evidence="1">
    <location>
        <begin position="340"/>
        <end position="351"/>
    </location>
</feature>
<sequence length="1024" mass="116115">MKRKELIYLKKLSSTSTSSSMRCTRDAQKKAEASVVSSGLSGICKKRNSVTKQSKSMQTVKMIFQREKDRRASDTQDNALAKTVCQPKQLVDLFSSILFQNDLIINVSRSLKKCAVSQTKNVVPHDERTNTIVHQPEKRAENSRVPSQDEIKLEENSLVQSSSESTWDCSENHSVVDVTPKIQSNEEEAAKMDSNCEIQVVHCELSSGEPTEKSEEDLLYVDRAEIETRVYRRSRRSTNANVATANPRKSTRKTWMIKKANTQREHVDGDHAYRADPRAATNSTSFRRKADNSRENTKSLDDQMTQTKNSLQKNFVPLYQRVWRPPGINRASSTVKNTFSTQSTSQKSSRSAGKFVSTRNKQTSNECIECDNESTMKLMSANRSKMLKENRDPCADCISRICNHFVETKQQQKWQSGTLLPKRRRSANKMVSQASNKSNDVEPSRSNSRSRYWQTRAIAPALKNRNDTDQCRTEATLTYNKRAKPSEVIHALKEIINCVNGDENAVSVSNNDAFHHENGEREILNDTFSKLTPNDERPYFTSDNNLDRIAQSVDFSLESSWKSITTQTESNFPLSSELGDGKRFDENSKKTVKSFQTVATQVSLRYEKNVVEIGCNTVSCDIIRRDAEISCALIGSANVATNGDPTVTEDKLTSENIEVVDDKSFDENLCTEEAEDTGEVLNTEISPKSRAHVSVEEENNFIKKTEEIVRKEDTDKQEFKGCIDKYDADYDTVELSFGTITVPKYYPPSLFYDFDASSSEEIAESIENDAKYEEETARSPNSKMSHIPSDVIAAFELAAERARNLYKAIMIYQENLMSRECERQNEETTENYKTLYRPTVDEDRVKKCALFQSEAEDEMKSEYETKCHFVMVNDDFDGLSTCSSSNQTCSSTSDQMYKLGCISDLMYQADHSEIESLRKDNVIFSQSDTAITKSILNEGFDVANVKSLILVPRVQEHALAMVKFNDNRDGENFKLEESASILAFPMIERPSFISRENLFPFICCVLCTMIFWSLQSSFRCNPSA</sequence>
<feature type="compositionally biased region" description="Polar residues" evidence="1">
    <location>
        <begin position="330"/>
        <end position="339"/>
    </location>
</feature>
<evidence type="ECO:0000313" key="2">
    <source>
        <dbReference type="EMBL" id="EZA60873.1"/>
    </source>
</evidence>
<gene>
    <name evidence="2" type="ORF">X777_13075</name>
</gene>
<dbReference type="OMA" id="KMLMKEN"/>
<feature type="compositionally biased region" description="Polar residues" evidence="1">
    <location>
        <begin position="429"/>
        <end position="438"/>
    </location>
</feature>
<reference evidence="2 3" key="1">
    <citation type="journal article" date="2014" name="Curr. Biol.">
        <title>The genome of the clonal raider ant Cerapachys biroi.</title>
        <authorList>
            <person name="Oxley P.R."/>
            <person name="Ji L."/>
            <person name="Fetter-Pruneda I."/>
            <person name="McKenzie S.K."/>
            <person name="Li C."/>
            <person name="Hu H."/>
            <person name="Zhang G."/>
            <person name="Kronauer D.J."/>
        </authorList>
    </citation>
    <scope>NUCLEOTIDE SEQUENCE [LARGE SCALE GENOMIC DNA]</scope>
</reference>
<dbReference type="Proteomes" id="UP000053097">
    <property type="component" value="Unassembled WGS sequence"/>
</dbReference>
<feature type="compositionally biased region" description="Polar residues" evidence="1">
    <location>
        <begin position="302"/>
        <end position="313"/>
    </location>
</feature>
<dbReference type="EMBL" id="KK107064">
    <property type="protein sequence ID" value="EZA60873.1"/>
    <property type="molecule type" value="Genomic_DNA"/>
</dbReference>